<organism evidence="1 2">
    <name type="scientific">Dietzia timorensis</name>
    <dbReference type="NCBI Taxonomy" id="499555"/>
    <lineage>
        <taxon>Bacteria</taxon>
        <taxon>Bacillati</taxon>
        <taxon>Actinomycetota</taxon>
        <taxon>Actinomycetes</taxon>
        <taxon>Mycobacteriales</taxon>
        <taxon>Dietziaceae</taxon>
        <taxon>Dietzia</taxon>
    </lineage>
</organism>
<dbReference type="STRING" id="499555.BJL86_0843"/>
<evidence type="ECO:0000313" key="2">
    <source>
        <dbReference type="Proteomes" id="UP000186104"/>
    </source>
</evidence>
<name>A0A173LK43_9ACTN</name>
<protein>
    <submittedName>
        <fullName evidence="1">Uncharacterized protein</fullName>
    </submittedName>
</protein>
<evidence type="ECO:0000313" key="1">
    <source>
        <dbReference type="EMBL" id="ANI91637.1"/>
    </source>
</evidence>
<dbReference type="OrthoDB" id="5191634at2"/>
<gene>
    <name evidence="1" type="ORF">BJL86_0843</name>
</gene>
<keyword evidence="2" id="KW-1185">Reference proteome</keyword>
<sequence length="75" mass="8373">MTGAERNAIIGRVSTQNNVLDTTAWPDERYGEHPVTELVAYVTGGLSPYGNITFPVDASTLPYVHPYTRTNFWNE</sequence>
<accession>A0A173LK43</accession>
<dbReference type="Proteomes" id="UP000186104">
    <property type="component" value="Chromosome"/>
</dbReference>
<dbReference type="AlphaFoldDB" id="A0A173LK43"/>
<proteinExistence type="predicted"/>
<dbReference type="EMBL" id="CP015961">
    <property type="protein sequence ID" value="ANI91637.1"/>
    <property type="molecule type" value="Genomic_DNA"/>
</dbReference>
<reference evidence="1 2" key="1">
    <citation type="submission" date="2016-06" db="EMBL/GenBank/DDBJ databases">
        <title>Complete genome sequence of a saline-alkali tolerant type strain Dietzia timorensis ID05-A0528T.</title>
        <authorList>
            <person name="Wu X."/>
        </authorList>
    </citation>
    <scope>NUCLEOTIDE SEQUENCE [LARGE SCALE GENOMIC DNA]</scope>
    <source>
        <strain evidence="1 2">ID05-A0528</strain>
    </source>
</reference>
<dbReference type="KEGG" id="dtm:BJL86_0843"/>